<evidence type="ECO:0000256" key="2">
    <source>
        <dbReference type="ARBA" id="ARBA00023015"/>
    </source>
</evidence>
<comment type="caution">
    <text evidence="7">The sequence shown here is derived from an EMBL/GenBank/DDBJ whole genome shotgun (WGS) entry which is preliminary data.</text>
</comment>
<comment type="subcellular location">
    <subcellularLocation>
        <location evidence="5">Nucleus</location>
    </subcellularLocation>
</comment>
<keyword evidence="4 5" id="KW-0804">Transcription</keyword>
<dbReference type="GO" id="GO:0009742">
    <property type="term" value="P:brassinosteroid mediated signaling pathway"/>
    <property type="evidence" value="ECO:0007669"/>
    <property type="project" value="UniProtKB-UniRule"/>
</dbReference>
<dbReference type="AlphaFoldDB" id="A0A5N5JL81"/>
<evidence type="ECO:0000259" key="6">
    <source>
        <dbReference type="Pfam" id="PF05687"/>
    </source>
</evidence>
<accession>A0A5N5JL81</accession>
<dbReference type="PANTHER" id="PTHR31506:SF21">
    <property type="entry name" value="PROTEIN BZR1 HOMOLOG"/>
    <property type="match status" value="1"/>
</dbReference>
<comment type="function">
    <text evidence="5">Functions in brassinosteroid signaling. May function as transcriptional repressor.</text>
</comment>
<dbReference type="InterPro" id="IPR008540">
    <property type="entry name" value="BES1_N"/>
</dbReference>
<keyword evidence="8" id="KW-1185">Reference proteome</keyword>
<dbReference type="PANTHER" id="PTHR31506">
    <property type="entry name" value="BES1/BZR1 HOMOLOG PROTEIN 3-RELATED"/>
    <property type="match status" value="1"/>
</dbReference>
<evidence type="ECO:0000256" key="5">
    <source>
        <dbReference type="RuleBase" id="RU369040"/>
    </source>
</evidence>
<dbReference type="GO" id="GO:0003677">
    <property type="term" value="F:DNA binding"/>
    <property type="evidence" value="ECO:0007669"/>
    <property type="project" value="UniProtKB-UniRule"/>
</dbReference>
<gene>
    <name evidence="7" type="ORF">DKX38_024400</name>
</gene>
<evidence type="ECO:0000313" key="8">
    <source>
        <dbReference type="Proteomes" id="UP000326939"/>
    </source>
</evidence>
<dbReference type="Pfam" id="PF05687">
    <property type="entry name" value="BES1_N"/>
    <property type="match status" value="1"/>
</dbReference>
<dbReference type="Proteomes" id="UP000326939">
    <property type="component" value="Chromosome 16"/>
</dbReference>
<comment type="similarity">
    <text evidence="1 5">Belongs to the BZR/LAT61 family.</text>
</comment>
<dbReference type="EMBL" id="VDCV01000016">
    <property type="protein sequence ID" value="KAB5520081.1"/>
    <property type="molecule type" value="Genomic_DNA"/>
</dbReference>
<evidence type="ECO:0000256" key="3">
    <source>
        <dbReference type="ARBA" id="ARBA00023125"/>
    </source>
</evidence>
<evidence type="ECO:0000313" key="7">
    <source>
        <dbReference type="EMBL" id="KAB5520081.1"/>
    </source>
</evidence>
<evidence type="ECO:0000256" key="4">
    <source>
        <dbReference type="ARBA" id="ARBA00023163"/>
    </source>
</evidence>
<keyword evidence="5" id="KW-1070">Brassinosteroid signaling pathway</keyword>
<name>A0A5N5JL81_9ROSI</name>
<reference evidence="8" key="1">
    <citation type="journal article" date="2019" name="Gigascience">
        <title>De novo genome assembly of the endangered Acer yangbiense, a plant species with extremely small populations endemic to Yunnan Province, China.</title>
        <authorList>
            <person name="Yang J."/>
            <person name="Wariss H.M."/>
            <person name="Tao L."/>
            <person name="Zhang R."/>
            <person name="Yun Q."/>
            <person name="Hollingsworth P."/>
            <person name="Dao Z."/>
            <person name="Luo G."/>
            <person name="Guo H."/>
            <person name="Ma Y."/>
            <person name="Sun W."/>
        </authorList>
    </citation>
    <scope>NUCLEOTIDE SEQUENCE [LARGE SCALE GENOMIC DNA]</scope>
    <source>
        <strain evidence="8">cv. br00</strain>
    </source>
</reference>
<sequence>MSLLCHELDPSPTWTVDAVLRGPWRVHRATKDGRIFTKFRYPSDRERQTNQQRERRRRAVARKIFEGLRKHGNYKLPKHVDSNDLLKALCEEAGWQVEEDGTICRKVLHNPYHEANVANSYDAPPEDLNYCTCSNQLDSEYGALPPSINSPIQECHGGNDVNLTLSL</sequence>
<keyword evidence="3 5" id="KW-0238">DNA-binding</keyword>
<keyword evidence="2 5" id="KW-0805">Transcription regulation</keyword>
<feature type="domain" description="BES1/BZR1 plant transcription factor N-terminal" evidence="6">
    <location>
        <begin position="40"/>
        <end position="120"/>
    </location>
</feature>
<evidence type="ECO:0000256" key="1">
    <source>
        <dbReference type="ARBA" id="ARBA00005909"/>
    </source>
</evidence>
<protein>
    <recommendedName>
        <fullName evidence="5">Protein BZR1 homolog</fullName>
    </recommendedName>
    <alternativeName>
        <fullName evidence="5">Protein BRASSINAZOLE-RESISTANT 1 homolog</fullName>
    </alternativeName>
</protein>
<organism evidence="7 8">
    <name type="scientific">Salix brachista</name>
    <dbReference type="NCBI Taxonomy" id="2182728"/>
    <lineage>
        <taxon>Eukaryota</taxon>
        <taxon>Viridiplantae</taxon>
        <taxon>Streptophyta</taxon>
        <taxon>Embryophyta</taxon>
        <taxon>Tracheophyta</taxon>
        <taxon>Spermatophyta</taxon>
        <taxon>Magnoliopsida</taxon>
        <taxon>eudicotyledons</taxon>
        <taxon>Gunneridae</taxon>
        <taxon>Pentapetalae</taxon>
        <taxon>rosids</taxon>
        <taxon>fabids</taxon>
        <taxon>Malpighiales</taxon>
        <taxon>Salicaceae</taxon>
        <taxon>Saliceae</taxon>
        <taxon>Salix</taxon>
    </lineage>
</organism>
<dbReference type="GO" id="GO:0006351">
    <property type="term" value="P:DNA-templated transcription"/>
    <property type="evidence" value="ECO:0007669"/>
    <property type="project" value="InterPro"/>
</dbReference>
<dbReference type="GO" id="GO:0003700">
    <property type="term" value="F:DNA-binding transcription factor activity"/>
    <property type="evidence" value="ECO:0007669"/>
    <property type="project" value="UniProtKB-UniRule"/>
</dbReference>
<dbReference type="GO" id="GO:0005634">
    <property type="term" value="C:nucleus"/>
    <property type="evidence" value="ECO:0007669"/>
    <property type="project" value="UniProtKB-SubCell"/>
</dbReference>
<proteinExistence type="inferred from homology"/>
<dbReference type="InterPro" id="IPR033264">
    <property type="entry name" value="BZR"/>
</dbReference>